<comment type="similarity">
    <text evidence="1">Belongs to the LysR transcriptional regulatory family.</text>
</comment>
<evidence type="ECO:0000256" key="3">
    <source>
        <dbReference type="ARBA" id="ARBA00023125"/>
    </source>
</evidence>
<keyword evidence="3" id="KW-0238">DNA-binding</keyword>
<dbReference type="Gene3D" id="3.40.190.290">
    <property type="match status" value="1"/>
</dbReference>
<dbReference type="InterPro" id="IPR000847">
    <property type="entry name" value="LysR_HTH_N"/>
</dbReference>
<dbReference type="PANTHER" id="PTHR30537">
    <property type="entry name" value="HTH-TYPE TRANSCRIPTIONAL REGULATOR"/>
    <property type="match status" value="1"/>
</dbReference>
<dbReference type="Pfam" id="PF00126">
    <property type="entry name" value="HTH_1"/>
    <property type="match status" value="1"/>
</dbReference>
<feature type="domain" description="HTH lysR-type" evidence="5">
    <location>
        <begin position="1"/>
        <end position="59"/>
    </location>
</feature>
<dbReference type="Pfam" id="PF03466">
    <property type="entry name" value="LysR_substrate"/>
    <property type="match status" value="1"/>
</dbReference>
<dbReference type="EMBL" id="WIXK01000016">
    <property type="protein sequence ID" value="MQY44418.1"/>
    <property type="molecule type" value="Genomic_DNA"/>
</dbReference>
<dbReference type="FunFam" id="3.40.190.290:FF:000001">
    <property type="entry name" value="Transcriptional regulator, LysR family"/>
    <property type="match status" value="1"/>
</dbReference>
<dbReference type="Proteomes" id="UP000436694">
    <property type="component" value="Unassembled WGS sequence"/>
</dbReference>
<keyword evidence="4" id="KW-0804">Transcription</keyword>
<dbReference type="PROSITE" id="PS50931">
    <property type="entry name" value="HTH_LYSR"/>
    <property type="match status" value="1"/>
</dbReference>
<dbReference type="InterPro" id="IPR058163">
    <property type="entry name" value="LysR-type_TF_proteobact-type"/>
</dbReference>
<dbReference type="GO" id="GO:0003677">
    <property type="term" value="F:DNA binding"/>
    <property type="evidence" value="ECO:0007669"/>
    <property type="project" value="UniProtKB-KW"/>
</dbReference>
<evidence type="ECO:0000256" key="4">
    <source>
        <dbReference type="ARBA" id="ARBA00023163"/>
    </source>
</evidence>
<dbReference type="GO" id="GO:0003700">
    <property type="term" value="F:DNA-binding transcription factor activity"/>
    <property type="evidence" value="ECO:0007669"/>
    <property type="project" value="InterPro"/>
</dbReference>
<keyword evidence="7" id="KW-1185">Reference proteome</keyword>
<keyword evidence="2" id="KW-0805">Transcription regulation</keyword>
<accession>A0A844AXW0</accession>
<sequence>MDKIETMRAFIAVAQEHSFTSAGRRLGISTKLVSKYVQHLEAQLQARLFNRTTRSVSLTEVGAAYLGRCRSILEQIDDLDALVREHQVELAGPIRITAPTGFGSTRLTEALVPFLRAHPDVHLDLQLSDTRVALVEEGLDLAIRIGALRDSTLIARRLADMSLVVSAAPEYLEHHGRPQNPRALSTHTCLVDGNQSNLSAWRFWDDTGQEHVAKLNVTTRANAPAAIARMAMGGLGIARSPHYAVADALKSGQLEEVLPSFRTDTYGVYALYPPNRHLTRRVRALIDHLASEQGRAAMGAQG</sequence>
<proteinExistence type="inferred from homology"/>
<dbReference type="RefSeq" id="WP_153549310.1">
    <property type="nucleotide sequence ID" value="NZ_WIXK01000016.1"/>
</dbReference>
<dbReference type="SUPFAM" id="SSF46785">
    <property type="entry name" value="Winged helix' DNA-binding domain"/>
    <property type="match status" value="1"/>
</dbReference>
<evidence type="ECO:0000313" key="6">
    <source>
        <dbReference type="EMBL" id="MQY44418.1"/>
    </source>
</evidence>
<dbReference type="PANTHER" id="PTHR30537:SF5">
    <property type="entry name" value="HTH-TYPE TRANSCRIPTIONAL ACTIVATOR TTDR-RELATED"/>
    <property type="match status" value="1"/>
</dbReference>
<protein>
    <submittedName>
        <fullName evidence="6">LysR family transcriptional regulator</fullName>
    </submittedName>
</protein>
<comment type="caution">
    <text evidence="6">The sequence shown here is derived from an EMBL/GenBank/DDBJ whole genome shotgun (WGS) entry which is preliminary data.</text>
</comment>
<name>A0A844AXW0_9RHOB</name>
<evidence type="ECO:0000256" key="1">
    <source>
        <dbReference type="ARBA" id="ARBA00009437"/>
    </source>
</evidence>
<dbReference type="InterPro" id="IPR036390">
    <property type="entry name" value="WH_DNA-bd_sf"/>
</dbReference>
<evidence type="ECO:0000256" key="2">
    <source>
        <dbReference type="ARBA" id="ARBA00023015"/>
    </source>
</evidence>
<gene>
    <name evidence="6" type="ORF">GG681_17380</name>
</gene>
<evidence type="ECO:0000313" key="7">
    <source>
        <dbReference type="Proteomes" id="UP000436694"/>
    </source>
</evidence>
<reference evidence="6 7" key="1">
    <citation type="submission" date="2019-10" db="EMBL/GenBank/DDBJ databases">
        <title>Epibacterium sp. nov., isolated from seawater.</title>
        <authorList>
            <person name="Zhang X."/>
            <person name="Li N."/>
        </authorList>
    </citation>
    <scope>NUCLEOTIDE SEQUENCE [LARGE SCALE GENOMIC DNA]</scope>
    <source>
        <strain evidence="6 7">SM1969</strain>
    </source>
</reference>
<dbReference type="FunFam" id="1.10.10.10:FF:000001">
    <property type="entry name" value="LysR family transcriptional regulator"/>
    <property type="match status" value="1"/>
</dbReference>
<dbReference type="Gene3D" id="1.10.10.10">
    <property type="entry name" value="Winged helix-like DNA-binding domain superfamily/Winged helix DNA-binding domain"/>
    <property type="match status" value="1"/>
</dbReference>
<organism evidence="6 7">
    <name type="scientific">Tritonibacter aquimaris</name>
    <dbReference type="NCBI Taxonomy" id="2663379"/>
    <lineage>
        <taxon>Bacteria</taxon>
        <taxon>Pseudomonadati</taxon>
        <taxon>Pseudomonadota</taxon>
        <taxon>Alphaproteobacteria</taxon>
        <taxon>Rhodobacterales</taxon>
        <taxon>Paracoccaceae</taxon>
        <taxon>Tritonibacter</taxon>
    </lineage>
</organism>
<dbReference type="SUPFAM" id="SSF53850">
    <property type="entry name" value="Periplasmic binding protein-like II"/>
    <property type="match status" value="1"/>
</dbReference>
<dbReference type="CDD" id="cd08422">
    <property type="entry name" value="PBP2_CrgA_like"/>
    <property type="match status" value="1"/>
</dbReference>
<evidence type="ECO:0000259" key="5">
    <source>
        <dbReference type="PROSITE" id="PS50931"/>
    </source>
</evidence>
<dbReference type="InterPro" id="IPR036388">
    <property type="entry name" value="WH-like_DNA-bd_sf"/>
</dbReference>
<dbReference type="AlphaFoldDB" id="A0A844AXW0"/>
<dbReference type="InterPro" id="IPR005119">
    <property type="entry name" value="LysR_subst-bd"/>
</dbReference>